<dbReference type="Proteomes" id="UP000595448">
    <property type="component" value="Chromosome"/>
</dbReference>
<dbReference type="EMBL" id="CP067977">
    <property type="protein sequence ID" value="QQQ18609.1"/>
    <property type="molecule type" value="Genomic_DNA"/>
</dbReference>
<sequence length="171" mass="18567">MRNRDRDRTGLGFLALAILLSACGSEPRPETPDPERFRRVEAAGPFSVAIPRELSRLPVIGVDTEVDEFGGEGLRLGFSYGMYGSVPLSDGLLDYSTGQMTVDGRRGEWAAFTRPGDVGDGLPHGWVGHVGTPTRWGERRGEPVGLTIYLSCSSRQICELGPEVAATVRFE</sequence>
<proteinExistence type="predicted"/>
<dbReference type="RefSeq" id="WP_143105856.1">
    <property type="nucleotide sequence ID" value="NZ_CP067977.1"/>
</dbReference>
<protein>
    <recommendedName>
        <fullName evidence="3">Lipoprotein</fullName>
    </recommendedName>
</protein>
<gene>
    <name evidence="1" type="ORF">JIP62_00140</name>
</gene>
<name>A0ABX7BM00_9CAUL</name>
<evidence type="ECO:0000313" key="2">
    <source>
        <dbReference type="Proteomes" id="UP000595448"/>
    </source>
</evidence>
<evidence type="ECO:0000313" key="1">
    <source>
        <dbReference type="EMBL" id="QQQ18609.1"/>
    </source>
</evidence>
<organism evidence="1 2">
    <name type="scientific">Brevundimonas vitisensis</name>
    <dbReference type="NCBI Taxonomy" id="2800818"/>
    <lineage>
        <taxon>Bacteria</taxon>
        <taxon>Pseudomonadati</taxon>
        <taxon>Pseudomonadota</taxon>
        <taxon>Alphaproteobacteria</taxon>
        <taxon>Caulobacterales</taxon>
        <taxon>Caulobacteraceae</taxon>
        <taxon>Brevundimonas</taxon>
    </lineage>
</organism>
<reference evidence="1 2" key="1">
    <citation type="submission" date="2021-01" db="EMBL/GenBank/DDBJ databases">
        <title>Brevundimonas vitis sp. nov., an bacterium isolated from grape (Vitis vinifera).</title>
        <authorList>
            <person name="Jiang L."/>
            <person name="Lee J."/>
        </authorList>
    </citation>
    <scope>NUCLEOTIDE SEQUENCE [LARGE SCALE GENOMIC DNA]</scope>
    <source>
        <strain evidence="1 2">GRTSA-9</strain>
    </source>
</reference>
<accession>A0ABX7BM00</accession>
<keyword evidence="2" id="KW-1185">Reference proteome</keyword>
<evidence type="ECO:0008006" key="3">
    <source>
        <dbReference type="Google" id="ProtNLM"/>
    </source>
</evidence>
<dbReference type="PROSITE" id="PS51257">
    <property type="entry name" value="PROKAR_LIPOPROTEIN"/>
    <property type="match status" value="1"/>
</dbReference>